<gene>
    <name evidence="1" type="ORF">A2838_01595</name>
</gene>
<accession>A0A1G2T0Y3</accession>
<dbReference type="EMBL" id="MHVH01000005">
    <property type="protein sequence ID" value="OHA90281.1"/>
    <property type="molecule type" value="Genomic_DNA"/>
</dbReference>
<proteinExistence type="predicted"/>
<dbReference type="AlphaFoldDB" id="A0A1G2T0Y3"/>
<evidence type="ECO:0000313" key="2">
    <source>
        <dbReference type="Proteomes" id="UP000178107"/>
    </source>
</evidence>
<organism evidence="1 2">
    <name type="scientific">Candidatus Zambryskibacteria bacterium RIFCSPHIGHO2_01_FULL_46_25</name>
    <dbReference type="NCBI Taxonomy" id="1802738"/>
    <lineage>
        <taxon>Bacteria</taxon>
        <taxon>Candidatus Zambryskiibacteriota</taxon>
    </lineage>
</organism>
<name>A0A1G2T0Y3_9BACT</name>
<sequence>MRDYATRTPSREEIASYVSRWLHIPRETLTEDGYVFGSSRAIGVAQICHITFDKEVVVNSPGTFTFGELVRQLTSSPRRR</sequence>
<evidence type="ECO:0000313" key="1">
    <source>
        <dbReference type="EMBL" id="OHA90281.1"/>
    </source>
</evidence>
<protein>
    <submittedName>
        <fullName evidence="1">Uncharacterized protein</fullName>
    </submittedName>
</protein>
<comment type="caution">
    <text evidence="1">The sequence shown here is derived from an EMBL/GenBank/DDBJ whole genome shotgun (WGS) entry which is preliminary data.</text>
</comment>
<reference evidence="1 2" key="1">
    <citation type="journal article" date="2016" name="Nat. Commun.">
        <title>Thousands of microbial genomes shed light on interconnected biogeochemical processes in an aquifer system.</title>
        <authorList>
            <person name="Anantharaman K."/>
            <person name="Brown C.T."/>
            <person name="Hug L.A."/>
            <person name="Sharon I."/>
            <person name="Castelle C.J."/>
            <person name="Probst A.J."/>
            <person name="Thomas B.C."/>
            <person name="Singh A."/>
            <person name="Wilkins M.J."/>
            <person name="Karaoz U."/>
            <person name="Brodie E.L."/>
            <person name="Williams K.H."/>
            <person name="Hubbard S.S."/>
            <person name="Banfield J.F."/>
        </authorList>
    </citation>
    <scope>NUCLEOTIDE SEQUENCE [LARGE SCALE GENOMIC DNA]</scope>
</reference>
<dbReference type="Proteomes" id="UP000178107">
    <property type="component" value="Unassembled WGS sequence"/>
</dbReference>